<dbReference type="Proteomes" id="UP001060170">
    <property type="component" value="Chromosome 4"/>
</dbReference>
<evidence type="ECO:0000313" key="1">
    <source>
        <dbReference type="EMBL" id="KAI7957125.1"/>
    </source>
</evidence>
<comment type="caution">
    <text evidence="1">The sequence shown here is derived from an EMBL/GenBank/DDBJ whole genome shotgun (WGS) entry which is preliminary data.</text>
</comment>
<reference evidence="1 2" key="3">
    <citation type="journal article" date="2022" name="Microbiol. Spectr.">
        <title>Folding features and dynamics of 3D genome architecture in plant fungal pathogens.</title>
        <authorList>
            <person name="Xia C."/>
        </authorList>
    </citation>
    <scope>NUCLEOTIDE SEQUENCE [LARGE SCALE GENOMIC DNA]</scope>
    <source>
        <strain evidence="1 2">93-210</strain>
    </source>
</reference>
<reference evidence="2" key="2">
    <citation type="journal article" date="2018" name="Mol. Plant Microbe Interact.">
        <title>Genome sequence resources for the wheat stripe rust pathogen (Puccinia striiformis f. sp. tritici) and the barley stripe rust pathogen (Puccinia striiformis f. sp. hordei).</title>
        <authorList>
            <person name="Xia C."/>
            <person name="Wang M."/>
            <person name="Yin C."/>
            <person name="Cornejo O.E."/>
            <person name="Hulbert S.H."/>
            <person name="Chen X."/>
        </authorList>
    </citation>
    <scope>NUCLEOTIDE SEQUENCE [LARGE SCALE GENOMIC DNA]</scope>
    <source>
        <strain evidence="2">93-210</strain>
    </source>
</reference>
<evidence type="ECO:0000313" key="2">
    <source>
        <dbReference type="Proteomes" id="UP001060170"/>
    </source>
</evidence>
<sequence length="673" mass="73250">MNKPVQPKKPVATTKSTKPLNKPSNTSQQPLILPRVPSNQGSSKEVVGASSFVTQTWTIPDRPKPGRKPKQQKPCPESKQQAHSYQQDVIQIDGPVTSSTAKNKPPSVTLREIPKKSKDFDTTTSSGALQQAYINSLEAKVQSLQSQESEQVNYYKALASQSTAKLDSIQNENNALQSQIKILRAEVSGLRKRVSQLIKKPTTDNQLEPIIVEDESSPKESKVRKQVSPPDPDSSCSLERIGTSAKKPRRPSMHDEVNVSTSTSMGFPETFNSPQITSEIPTVENTVTLAPGSSNPINKRVPDFTSSDIYCGLCTSELDCVCRQVGLKPPLQSVNFSMKDFGGPLAVPIRRRAQPSTSSVWRIVTTNDSAMPSPASPETEPVLARECNGNPKDCHACRDDPFGQAFCAALNQATATQEPISNSEASTESTTGIGGVPTRKMQRSDPIVDAYMSIPCCGDPELCGSQNCFDNVPSLTPVEEEIKVPCSEAWRQLKAHPNIGLANLQLLADVVARKSTTGHLSSSSSSSVEQNSSSIYHLQNQSHDKESSSSSSWPPHSMLENEDSVFSPHLTLSTVFENTHNDFDEEEHHHHHHPQDNNPSFHATCSSSTNSLTSASHIAPLDTGYSHLNPHLQHHNLSSSSAATQGTSSSTKKVKFVVKESLDQALRMLDRAI</sequence>
<proteinExistence type="predicted"/>
<accession>A0ACC0EPJ8</accession>
<name>A0ACC0EPJ8_9BASI</name>
<organism evidence="1 2">
    <name type="scientific">Puccinia striiformis f. sp. tritici</name>
    <dbReference type="NCBI Taxonomy" id="168172"/>
    <lineage>
        <taxon>Eukaryota</taxon>
        <taxon>Fungi</taxon>
        <taxon>Dikarya</taxon>
        <taxon>Basidiomycota</taxon>
        <taxon>Pucciniomycotina</taxon>
        <taxon>Pucciniomycetes</taxon>
        <taxon>Pucciniales</taxon>
        <taxon>Pucciniaceae</taxon>
        <taxon>Puccinia</taxon>
    </lineage>
</organism>
<gene>
    <name evidence="1" type="ORF">MJO28_004220</name>
</gene>
<dbReference type="EMBL" id="CM045868">
    <property type="protein sequence ID" value="KAI7957125.1"/>
    <property type="molecule type" value="Genomic_DNA"/>
</dbReference>
<protein>
    <submittedName>
        <fullName evidence="1">Uncharacterized protein</fullName>
    </submittedName>
</protein>
<reference evidence="2" key="1">
    <citation type="journal article" date="2018" name="BMC Genomics">
        <title>Genomic insights into host adaptation between the wheat stripe rust pathogen (Puccinia striiformis f. sp. tritici) and the barley stripe rust pathogen (Puccinia striiformis f. sp. hordei).</title>
        <authorList>
            <person name="Xia C."/>
            <person name="Wang M."/>
            <person name="Yin C."/>
            <person name="Cornejo O.E."/>
            <person name="Hulbert S.H."/>
            <person name="Chen X."/>
        </authorList>
    </citation>
    <scope>NUCLEOTIDE SEQUENCE [LARGE SCALE GENOMIC DNA]</scope>
    <source>
        <strain evidence="2">93-210</strain>
    </source>
</reference>
<keyword evidence="2" id="KW-1185">Reference proteome</keyword>